<evidence type="ECO:0008006" key="5">
    <source>
        <dbReference type="Google" id="ProtNLM"/>
    </source>
</evidence>
<evidence type="ECO:0000313" key="3">
    <source>
        <dbReference type="EMBL" id="EKO51241.1"/>
    </source>
</evidence>
<dbReference type="EMBL" id="AKWH02000041">
    <property type="protein sequence ID" value="EKO51241.1"/>
    <property type="molecule type" value="Genomic_DNA"/>
</dbReference>
<dbReference type="RefSeq" id="WP_004770516.1">
    <property type="nucleotide sequence ID" value="NZ_AKWH02000041.1"/>
</dbReference>
<sequence>MKKISVILLLLGACAVFQTLPPTLKEDSKQIRETKMALVENHPGAIERAISELDRCNVRNIENAREIQRLKDDLNRCNVASEKKDIQLTKVSKEAGKGEGIRWTYYAVLGFGIFLLIALILVVAAILALRRNGLPVVNSLLGGKNV</sequence>
<gene>
    <name evidence="3" type="ORF">LEP1GSC131_2040</name>
</gene>
<protein>
    <recommendedName>
        <fullName evidence="5">Lipoprotein</fullName>
    </recommendedName>
</protein>
<feature type="chain" id="PRO_5032426464" description="Lipoprotein" evidence="2">
    <location>
        <begin position="19"/>
        <end position="146"/>
    </location>
</feature>
<evidence type="ECO:0000256" key="2">
    <source>
        <dbReference type="SAM" id="SignalP"/>
    </source>
</evidence>
<reference evidence="3" key="1">
    <citation type="submission" date="2012-10" db="EMBL/GenBank/DDBJ databases">
        <authorList>
            <person name="Harkins D.M."/>
            <person name="Durkin A.S."/>
            <person name="Brinkac L.M."/>
            <person name="Selengut J.D."/>
            <person name="Sanka R."/>
            <person name="DePew J."/>
            <person name="Purushe J."/>
            <person name="Picardeau M."/>
            <person name="Werts C."/>
            <person name="Goarant C."/>
            <person name="Vinetz J.M."/>
            <person name="Sutton G.G."/>
            <person name="Nelson W.C."/>
            <person name="Fouts D.E."/>
        </authorList>
    </citation>
    <scope>NUCLEOTIDE SEQUENCE [LARGE SCALE GENOMIC DNA]</scope>
    <source>
        <strain evidence="3">200802841</strain>
    </source>
</reference>
<keyword evidence="4" id="KW-1185">Reference proteome</keyword>
<keyword evidence="1" id="KW-1133">Transmembrane helix</keyword>
<keyword evidence="1" id="KW-0812">Transmembrane</keyword>
<feature type="signal peptide" evidence="2">
    <location>
        <begin position="1"/>
        <end position="18"/>
    </location>
</feature>
<name>A0A828Y0L6_9LEPT</name>
<proteinExistence type="predicted"/>
<keyword evidence="1" id="KW-0472">Membrane</keyword>
<keyword evidence="2" id="KW-0732">Signal</keyword>
<accession>A0A828Y0L6</accession>
<organism evidence="3 4">
    <name type="scientific">Leptospira kirschneri str. 200802841</name>
    <dbReference type="NCBI Taxonomy" id="1193047"/>
    <lineage>
        <taxon>Bacteria</taxon>
        <taxon>Pseudomonadati</taxon>
        <taxon>Spirochaetota</taxon>
        <taxon>Spirochaetia</taxon>
        <taxon>Leptospirales</taxon>
        <taxon>Leptospiraceae</taxon>
        <taxon>Leptospira</taxon>
    </lineage>
</organism>
<comment type="caution">
    <text evidence="3">The sequence shown here is derived from an EMBL/GenBank/DDBJ whole genome shotgun (WGS) entry which is preliminary data.</text>
</comment>
<dbReference type="Proteomes" id="UP000006339">
    <property type="component" value="Unassembled WGS sequence"/>
</dbReference>
<feature type="transmembrane region" description="Helical" evidence="1">
    <location>
        <begin position="103"/>
        <end position="129"/>
    </location>
</feature>
<evidence type="ECO:0000256" key="1">
    <source>
        <dbReference type="SAM" id="Phobius"/>
    </source>
</evidence>
<dbReference type="AlphaFoldDB" id="A0A828Y0L6"/>
<evidence type="ECO:0000313" key="4">
    <source>
        <dbReference type="Proteomes" id="UP000006339"/>
    </source>
</evidence>